<dbReference type="Proteomes" id="UP000005856">
    <property type="component" value="Unassembled WGS sequence"/>
</dbReference>
<dbReference type="OrthoDB" id="6173462at2"/>
<keyword evidence="2" id="KW-1185">Reference proteome</keyword>
<gene>
    <name evidence="1" type="ORF">MDG893_08671</name>
</gene>
<dbReference type="GeneID" id="77256417"/>
<dbReference type="EMBL" id="ABCP01000022">
    <property type="protein sequence ID" value="EDM47145.1"/>
    <property type="molecule type" value="Genomic_DNA"/>
</dbReference>
<reference evidence="1 2" key="1">
    <citation type="submission" date="2007-06" db="EMBL/GenBank/DDBJ databases">
        <authorList>
            <person name="Green D."/>
            <person name="Ferriera S."/>
            <person name="Johnson J."/>
            <person name="Kravitz S."/>
            <person name="Beeson K."/>
            <person name="Sutton G."/>
            <person name="Rogers Y.-H."/>
            <person name="Friedman R."/>
            <person name="Frazier M."/>
            <person name="Venter J.C."/>
        </authorList>
    </citation>
    <scope>NUCLEOTIDE SEQUENCE [LARGE SCALE GENOMIC DNA]</scope>
    <source>
        <strain evidence="1 2">DG893</strain>
    </source>
</reference>
<accession>A6F247</accession>
<protein>
    <submittedName>
        <fullName evidence="1">Uncharacterized protein</fullName>
    </submittedName>
</protein>
<proteinExistence type="predicted"/>
<evidence type="ECO:0000313" key="2">
    <source>
        <dbReference type="Proteomes" id="UP000005856"/>
    </source>
</evidence>
<comment type="caution">
    <text evidence="1">The sequence shown here is derived from an EMBL/GenBank/DDBJ whole genome shotgun (WGS) entry which is preliminary data.</text>
</comment>
<organism evidence="1 2">
    <name type="scientific">Marinobacter algicola DG893</name>
    <dbReference type="NCBI Taxonomy" id="443152"/>
    <lineage>
        <taxon>Bacteria</taxon>
        <taxon>Pseudomonadati</taxon>
        <taxon>Pseudomonadota</taxon>
        <taxon>Gammaproteobacteria</taxon>
        <taxon>Pseudomonadales</taxon>
        <taxon>Marinobacteraceae</taxon>
        <taxon>Marinobacter</taxon>
    </lineage>
</organism>
<dbReference type="RefSeq" id="WP_007154336.1">
    <property type="nucleotide sequence ID" value="NZ_ABCP01000022.1"/>
</dbReference>
<name>A6F247_9GAMM</name>
<evidence type="ECO:0000313" key="1">
    <source>
        <dbReference type="EMBL" id="EDM47145.1"/>
    </source>
</evidence>
<sequence>MLISAEKTYLSGGNSLAFREPADGNAKELHRSSIPLRYRDGMGGVNLEQVKRDQRRARRDLMRAMIRGLNRLLRLH</sequence>
<dbReference type="AlphaFoldDB" id="A6F247"/>
<dbReference type="STRING" id="443152.MDG893_08671"/>